<dbReference type="RefSeq" id="YP_009448372.1">
    <property type="nucleotide sequence ID" value="NC_036594.1"/>
</dbReference>
<dbReference type="GeneID" id="35381924"/>
<evidence type="ECO:0000313" key="2">
    <source>
        <dbReference type="Proteomes" id="UP000236316"/>
    </source>
</evidence>
<name>A0A2I2L3I0_9VIRU</name>
<reference evidence="1" key="1">
    <citation type="submission" date="2017-08" db="EMBL/GenBank/DDBJ databases">
        <authorList>
            <consortium name="Urmite Genomes"/>
        </authorList>
    </citation>
    <scope>NUCLEOTIDE SEQUENCE [LARGE SCALE GENOMIC DNA]</scope>
    <source>
        <strain evidence="1">IHUMI-LCC2</strain>
    </source>
</reference>
<dbReference type="Proteomes" id="UP000236316">
    <property type="component" value="Segment"/>
</dbReference>
<dbReference type="EMBL" id="LT906555">
    <property type="protein sequence ID" value="SNW62070.1"/>
    <property type="molecule type" value="Genomic_DNA"/>
</dbReference>
<dbReference type="KEGG" id="vg:35381924"/>
<evidence type="ECO:0000313" key="1">
    <source>
        <dbReference type="EMBL" id="SNW62070.1"/>
    </source>
</evidence>
<organism evidence="1">
    <name type="scientific">Orpheovirus IHUMI-LCC2</name>
    <dbReference type="NCBI Taxonomy" id="2023057"/>
    <lineage>
        <taxon>Viruses</taxon>
        <taxon>Varidnaviria</taxon>
        <taxon>Bamfordvirae</taxon>
        <taxon>Nucleocytoviricota</taxon>
        <taxon>Megaviricetes</taxon>
        <taxon>Pimascovirales</taxon>
        <taxon>Ocovirineae</taxon>
        <taxon>Orpheoviridae</taxon>
        <taxon>Alphaorpheovirus</taxon>
        <taxon>Alphaorpheovirus massiliense</taxon>
    </lineage>
</organism>
<accession>A0A2I2L3I0</accession>
<protein>
    <submittedName>
        <fullName evidence="1">Uncharacterized protein</fullName>
    </submittedName>
</protein>
<keyword evidence="2" id="KW-1185">Reference proteome</keyword>
<sequence length="255" mass="29339">MKSLYFLLIFYTVSSFCYDVDVNGSFLLKDGTHFADIFLNVAKVGYTPIHMGRVTSIVNNKEKTILESIEIAYKDMDGGSGIITVTSYITKDRTYIVNSTLGMINGEIKQKSYCATFESYKYDNTIGKVTNLTNDYSHYTIDNSILYATHFSLGGLPENRWPYFTDSHWYLIRTFHPINVKTQVSYDKDSQLLHQNIFLYNYVQSPVFENGAPYMLAVIDSQPLITKLYNRHNSNTDINLNSFFSCKFYQDLLSL</sequence>
<proteinExistence type="predicted"/>
<gene>
    <name evidence="1" type="ORF">ORPV_166</name>
</gene>